<gene>
    <name evidence="1" type="ORF">MRB53_003216</name>
</gene>
<reference evidence="1 2" key="1">
    <citation type="journal article" date="2022" name="Hortic Res">
        <title>A haplotype resolved chromosomal level avocado genome allows analysis of novel avocado genes.</title>
        <authorList>
            <person name="Nath O."/>
            <person name="Fletcher S.J."/>
            <person name="Hayward A."/>
            <person name="Shaw L.M."/>
            <person name="Masouleh A.K."/>
            <person name="Furtado A."/>
            <person name="Henry R.J."/>
            <person name="Mitter N."/>
        </authorList>
    </citation>
    <scope>NUCLEOTIDE SEQUENCE [LARGE SCALE GENOMIC DNA]</scope>
    <source>
        <strain evidence="2">cv. Hass</strain>
    </source>
</reference>
<organism evidence="1 2">
    <name type="scientific">Persea americana</name>
    <name type="common">Avocado</name>
    <dbReference type="NCBI Taxonomy" id="3435"/>
    <lineage>
        <taxon>Eukaryota</taxon>
        <taxon>Viridiplantae</taxon>
        <taxon>Streptophyta</taxon>
        <taxon>Embryophyta</taxon>
        <taxon>Tracheophyta</taxon>
        <taxon>Spermatophyta</taxon>
        <taxon>Magnoliopsida</taxon>
        <taxon>Magnoliidae</taxon>
        <taxon>Laurales</taxon>
        <taxon>Lauraceae</taxon>
        <taxon>Persea</taxon>
    </lineage>
</organism>
<comment type="caution">
    <text evidence="1">The sequence shown here is derived from an EMBL/GenBank/DDBJ whole genome shotgun (WGS) entry which is preliminary data.</text>
</comment>
<proteinExistence type="predicted"/>
<dbReference type="Proteomes" id="UP001234297">
    <property type="component" value="Chromosome 1"/>
</dbReference>
<sequence>MMEICGNDQEDRFFDSKEEVASISDSGSDCADGLDSNGRSFEWVSGNFRYEVWMETPKSVDERRDKFLKWMDVDSDSNRVDRSGKAVSLSGESGIDVDRVTKTSGAVLRNPDVEDDFSSSRTSISSSSSTVANLSTDGFSEENFICRIRNLDDGTEFIVDEMGQDGTVISLREVGSDRLFTIDEFQRTLGLSPSVQQFMQRKVIEANVLAKKAKRRKKGWLRRLGAVICVVDRQGKEGQLDPSEVGTSTSGGIQRVKVRPHKKRYKELSALYLEQEIQAHEGSILTMKFSPEGQYLASAGEDGIVRVWQVMECVRTDDGEIAELDPSCTYFRSNGSEVALLCEDKVKKSKFTSISKSRDSPCIIFPNKTFRISEKPIHEFHGHCGNVLDLSWSSKKHLLSSSEDKTVRLWQVGCSRCLRVFSHSNYVTCVQFNPVDDDYFISGSIDGKVRIWVISSCHVVDWTDITDIATAVCYRPDGQGVIVGSMTGDCRFYDASDNHLHLNAQVCLQGKKKSPSNRIIGFQFSPSDPGKVIAVSADSHIRVLDGVQVTCKYKGIRNSGSQLYASFSSDGKHIISASEDCNVYIWNYHSPVGPTPHQAKSIQTCERFSCNALVAVPWSGMKSETLASNEQVSRDSIGNTENRLCPRVLLLGRRRSFPLQPHFLLHLPYANPSLLSLKHSHVYRPCQIGRWAGLCSIMKFWTAGFFNLTVGDFGYVLSASHIATGGEDTRIRISIALSGGLAKEKC</sequence>
<evidence type="ECO:0000313" key="2">
    <source>
        <dbReference type="Proteomes" id="UP001234297"/>
    </source>
</evidence>
<dbReference type="EMBL" id="CM056809">
    <property type="protein sequence ID" value="KAJ8650193.1"/>
    <property type="molecule type" value="Genomic_DNA"/>
</dbReference>
<accession>A0ACC2MXE2</accession>
<evidence type="ECO:0000313" key="1">
    <source>
        <dbReference type="EMBL" id="KAJ8650193.1"/>
    </source>
</evidence>
<name>A0ACC2MXE2_PERAE</name>
<keyword evidence="2" id="KW-1185">Reference proteome</keyword>
<protein>
    <submittedName>
        <fullName evidence="1">Uncharacterized protein</fullName>
    </submittedName>
</protein>